<feature type="compositionally biased region" description="Polar residues" evidence="1">
    <location>
        <begin position="164"/>
        <end position="175"/>
    </location>
</feature>
<feature type="region of interest" description="Disordered" evidence="1">
    <location>
        <begin position="128"/>
        <end position="188"/>
    </location>
</feature>
<feature type="compositionally biased region" description="Pro residues" evidence="1">
    <location>
        <begin position="1"/>
        <end position="11"/>
    </location>
</feature>
<gene>
    <name evidence="2" type="ORF">H4O24_11630</name>
</gene>
<evidence type="ECO:0000313" key="2">
    <source>
        <dbReference type="EMBL" id="QNE04607.1"/>
    </source>
</evidence>
<proteinExistence type="predicted"/>
<reference evidence="2 3" key="1">
    <citation type="submission" date="2020-08" db="EMBL/GenBank/DDBJ databases">
        <authorList>
            <person name="Liu G."/>
            <person name="Sun C."/>
        </authorList>
    </citation>
    <scope>NUCLEOTIDE SEQUENCE [LARGE SCALE GENOMIC DNA]</scope>
    <source>
        <strain evidence="2 3">OT19</strain>
    </source>
</reference>
<dbReference type="RefSeq" id="WP_185883848.1">
    <property type="nucleotide sequence ID" value="NZ_CP060052.1"/>
</dbReference>
<accession>A0A7G6VS92</accession>
<sequence>MSGIPPTPSAPPEIRFTPVPRARRRKLTPRRQRQFIAALARTGLVSEAAEEVGISVAALEKLRYSEAGQRAVRGLSFRAAWDAARGCEAARKARAERRREGRGRDGLWTAGLGLAGLGLAGRDAARRMAGDERAGSEDDMRAGSGGPVHGASHVGPGAFRLSCGSANPSQRTSRAAFTGPEPSPDDPLLGFRPFLHPCPRRNSITPDRQRAFIAALAASGSVRQAARAIGASMEALYNLRARGGAEEFAAAWEKAIDLGIARLEDTALARAIEGELRPIVARGEIIGEYRVHNEALVMFLLRHRRAARYGPPAERAAPPERSEREIIDSINAKLDRARDQMRLREARRVD</sequence>
<dbReference type="EMBL" id="CP060052">
    <property type="protein sequence ID" value="QNE04607.1"/>
    <property type="molecule type" value="Genomic_DNA"/>
</dbReference>
<name>A0A7G6VS92_9SPHN</name>
<organism evidence="2 3">
    <name type="scientific">Croceicoccus marinus</name>
    <dbReference type="NCBI Taxonomy" id="450378"/>
    <lineage>
        <taxon>Bacteria</taxon>
        <taxon>Pseudomonadati</taxon>
        <taxon>Pseudomonadota</taxon>
        <taxon>Alphaproteobacteria</taxon>
        <taxon>Sphingomonadales</taxon>
        <taxon>Erythrobacteraceae</taxon>
        <taxon>Croceicoccus</taxon>
    </lineage>
</organism>
<protein>
    <submittedName>
        <fullName evidence="2">Uncharacterized protein</fullName>
    </submittedName>
</protein>
<dbReference type="Proteomes" id="UP000515297">
    <property type="component" value="Chromosome"/>
</dbReference>
<evidence type="ECO:0000256" key="1">
    <source>
        <dbReference type="SAM" id="MobiDB-lite"/>
    </source>
</evidence>
<feature type="compositionally biased region" description="Basic and acidic residues" evidence="1">
    <location>
        <begin position="128"/>
        <end position="141"/>
    </location>
</feature>
<evidence type="ECO:0000313" key="3">
    <source>
        <dbReference type="Proteomes" id="UP000515297"/>
    </source>
</evidence>
<dbReference type="AlphaFoldDB" id="A0A7G6VS92"/>
<feature type="region of interest" description="Disordered" evidence="1">
    <location>
        <begin position="1"/>
        <end position="28"/>
    </location>
</feature>